<dbReference type="AlphaFoldDB" id="A0A3N0YXD9"/>
<reference evidence="1 2" key="1">
    <citation type="submission" date="2018-10" db="EMBL/GenBank/DDBJ databases">
        <title>Genome assembly for a Yunnan-Guizhou Plateau 3E fish, Anabarilius grahami (Regan), and its evolutionary and genetic applications.</title>
        <authorList>
            <person name="Jiang W."/>
        </authorList>
    </citation>
    <scope>NUCLEOTIDE SEQUENCE [LARGE SCALE GENOMIC DNA]</scope>
    <source>
        <strain evidence="1">AG-KIZ</strain>
        <tissue evidence="1">Muscle</tissue>
    </source>
</reference>
<gene>
    <name evidence="1" type="ORF">DPX16_14498</name>
</gene>
<comment type="caution">
    <text evidence="1">The sequence shown here is derived from an EMBL/GenBank/DDBJ whole genome shotgun (WGS) entry which is preliminary data.</text>
</comment>
<sequence length="147" mass="16714">MLLSAIQDDRSISHDLSYRSTPKAAGDPTLVMHVCFKNTKPQLNDFIVHSKSPSLPHYLYWHSLWQCWSDPHAGPFEVIRPFRNYSHLIDPVGQDTTLMKATTPQAFVEASVEKHNICSPEQQQDPTLLRHVTNSLGLLHPTQFCPL</sequence>
<dbReference type="Proteomes" id="UP000281406">
    <property type="component" value="Unassembled WGS sequence"/>
</dbReference>
<name>A0A3N0YXD9_ANAGA</name>
<proteinExistence type="predicted"/>
<organism evidence="1 2">
    <name type="scientific">Anabarilius grahami</name>
    <name type="common">Kanglang fish</name>
    <name type="synonym">Barilius grahami</name>
    <dbReference type="NCBI Taxonomy" id="495550"/>
    <lineage>
        <taxon>Eukaryota</taxon>
        <taxon>Metazoa</taxon>
        <taxon>Chordata</taxon>
        <taxon>Craniata</taxon>
        <taxon>Vertebrata</taxon>
        <taxon>Euteleostomi</taxon>
        <taxon>Actinopterygii</taxon>
        <taxon>Neopterygii</taxon>
        <taxon>Teleostei</taxon>
        <taxon>Ostariophysi</taxon>
        <taxon>Cypriniformes</taxon>
        <taxon>Xenocyprididae</taxon>
        <taxon>Xenocypridinae</taxon>
        <taxon>Xenocypridinae incertae sedis</taxon>
        <taxon>Anabarilius</taxon>
    </lineage>
</organism>
<accession>A0A3N0YXD9</accession>
<dbReference type="EMBL" id="RJVU01019258">
    <property type="protein sequence ID" value="ROL50967.1"/>
    <property type="molecule type" value="Genomic_DNA"/>
</dbReference>
<keyword evidence="2" id="KW-1185">Reference proteome</keyword>
<protein>
    <submittedName>
        <fullName evidence="1">Uncharacterized protein</fullName>
    </submittedName>
</protein>
<evidence type="ECO:0000313" key="1">
    <source>
        <dbReference type="EMBL" id="ROL50967.1"/>
    </source>
</evidence>
<evidence type="ECO:0000313" key="2">
    <source>
        <dbReference type="Proteomes" id="UP000281406"/>
    </source>
</evidence>